<feature type="region of interest" description="Disordered" evidence="1">
    <location>
        <begin position="368"/>
        <end position="404"/>
    </location>
</feature>
<gene>
    <name evidence="2" type="ORF">MKW98_007909</name>
</gene>
<evidence type="ECO:0000313" key="2">
    <source>
        <dbReference type="EMBL" id="KAI3909385.1"/>
    </source>
</evidence>
<comment type="caution">
    <text evidence="2">The sequence shown here is derived from an EMBL/GenBank/DDBJ whole genome shotgun (WGS) entry which is preliminary data.</text>
</comment>
<keyword evidence="3" id="KW-1185">Reference proteome</keyword>
<name>A0AAD4XEG7_9MAGN</name>
<evidence type="ECO:0000256" key="1">
    <source>
        <dbReference type="SAM" id="MobiDB-lite"/>
    </source>
</evidence>
<dbReference type="EMBL" id="JAJJMB010010320">
    <property type="protein sequence ID" value="KAI3909385.1"/>
    <property type="molecule type" value="Genomic_DNA"/>
</dbReference>
<reference evidence="2" key="1">
    <citation type="submission" date="2022-04" db="EMBL/GenBank/DDBJ databases">
        <title>A functionally conserved STORR gene fusion in Papaver species that diverged 16.8 million years ago.</title>
        <authorList>
            <person name="Catania T."/>
        </authorList>
    </citation>
    <scope>NUCLEOTIDE SEQUENCE</scope>
    <source>
        <strain evidence="2">S-188037</strain>
    </source>
</reference>
<proteinExistence type="predicted"/>
<organism evidence="2 3">
    <name type="scientific">Papaver atlanticum</name>
    <dbReference type="NCBI Taxonomy" id="357466"/>
    <lineage>
        <taxon>Eukaryota</taxon>
        <taxon>Viridiplantae</taxon>
        <taxon>Streptophyta</taxon>
        <taxon>Embryophyta</taxon>
        <taxon>Tracheophyta</taxon>
        <taxon>Spermatophyta</taxon>
        <taxon>Magnoliopsida</taxon>
        <taxon>Ranunculales</taxon>
        <taxon>Papaveraceae</taxon>
        <taxon>Papaveroideae</taxon>
        <taxon>Papaver</taxon>
    </lineage>
</organism>
<feature type="non-terminal residue" evidence="2">
    <location>
        <position position="499"/>
    </location>
</feature>
<evidence type="ECO:0000313" key="3">
    <source>
        <dbReference type="Proteomes" id="UP001202328"/>
    </source>
</evidence>
<dbReference type="AlphaFoldDB" id="A0AAD4XEG7"/>
<sequence>DVVVKKEEDAYETEPKRRKLASPSKKPPICGVPISMVIPKPEGSTDIVSFKGEPPSRTYRCGYHGLISLCEGQYDIQEKERNAMRIYFGVMRQRSYCGSRRNISRAYKHPVEGNSDEEVDEGDCFVFGDGEDKVTLRSTLNHSAVYFGVKRIKSGATTKRRATKMAEKDILAYFKDNKMKKTVIEDSIRDILKDKSEDMYEFKRNGVQLAKLLTLYLCVTVFFTTGDGSWLPKDTYGKYFVTLFRMNNTDCPELIHGNLMSSIRKQKHSPQSVNGCVLYLLYLFAAHSNYFKQDNKKFPRMARWTIRKLSFQVDMKEAVSMLSKTLIEEDWTEEEKRLTLESVIPDTRDKYRADLYKIFEHIKQNLDVPFDPAPDTEEDNTDEDDMNPHTAEKNPHGHKLPSLEGNQLYNKMSLDDKMRISSFWKHNTTSEEAFHMDVNAVQEANVQVIVLGSTLRELLFNEFVDTQAIQFYTLRRRMRAALDRQNETSAWMLRKWHGL</sequence>
<protein>
    <submittedName>
        <fullName evidence="2">Uncharacterized protein</fullName>
    </submittedName>
</protein>
<accession>A0AAD4XEG7</accession>
<feature type="region of interest" description="Disordered" evidence="1">
    <location>
        <begin position="1"/>
        <end position="27"/>
    </location>
</feature>
<feature type="compositionally biased region" description="Basic and acidic residues" evidence="1">
    <location>
        <begin position="386"/>
        <end position="395"/>
    </location>
</feature>
<feature type="compositionally biased region" description="Acidic residues" evidence="1">
    <location>
        <begin position="374"/>
        <end position="385"/>
    </location>
</feature>
<dbReference type="Proteomes" id="UP001202328">
    <property type="component" value="Unassembled WGS sequence"/>
</dbReference>